<evidence type="ECO:0000313" key="2">
    <source>
        <dbReference type="EMBL" id="MBC8541420.1"/>
    </source>
</evidence>
<comment type="caution">
    <text evidence="2">The sequence shown here is derived from an EMBL/GenBank/DDBJ whole genome shotgun (WGS) entry which is preliminary data.</text>
</comment>
<organism evidence="2 3">
    <name type="scientific">Congzhengia minquanensis</name>
    <dbReference type="NCBI Taxonomy" id="2763657"/>
    <lineage>
        <taxon>Bacteria</taxon>
        <taxon>Bacillati</taxon>
        <taxon>Bacillota</taxon>
        <taxon>Clostridia</taxon>
        <taxon>Eubacteriales</taxon>
        <taxon>Oscillospiraceae</taxon>
        <taxon>Congzhengia</taxon>
    </lineage>
</organism>
<dbReference type="EMBL" id="JACRSU010000004">
    <property type="protein sequence ID" value="MBC8541420.1"/>
    <property type="molecule type" value="Genomic_DNA"/>
</dbReference>
<proteinExistence type="predicted"/>
<dbReference type="Gene3D" id="1.20.5.2950">
    <property type="match status" value="1"/>
</dbReference>
<gene>
    <name evidence="2" type="ORF">H8698_10565</name>
</gene>
<accession>A0A926DLZ3</accession>
<dbReference type="Proteomes" id="UP000611762">
    <property type="component" value="Unassembled WGS sequence"/>
</dbReference>
<protein>
    <submittedName>
        <fullName evidence="2">Uncharacterized protein</fullName>
    </submittedName>
</protein>
<sequence length="103" mass="12368">MQKVLNSIFFIEKKAQEMVEDAQRECESIFEDAKKERETIKQDIVKRQNARLEKIKAYEEDHASAKRDKITAQSRRELEKINAIYEEKKEFWIESIFEKVTGR</sequence>
<dbReference type="AlphaFoldDB" id="A0A926DLZ3"/>
<reference evidence="2" key="1">
    <citation type="submission" date="2020-08" db="EMBL/GenBank/DDBJ databases">
        <title>Genome public.</title>
        <authorList>
            <person name="Liu C."/>
            <person name="Sun Q."/>
        </authorList>
    </citation>
    <scope>NUCLEOTIDE SEQUENCE</scope>
    <source>
        <strain evidence="2">H8</strain>
    </source>
</reference>
<feature type="coiled-coil region" evidence="1">
    <location>
        <begin position="12"/>
        <end position="75"/>
    </location>
</feature>
<keyword evidence="1" id="KW-0175">Coiled coil</keyword>
<keyword evidence="3" id="KW-1185">Reference proteome</keyword>
<name>A0A926DLZ3_9FIRM</name>
<evidence type="ECO:0000313" key="3">
    <source>
        <dbReference type="Proteomes" id="UP000611762"/>
    </source>
</evidence>
<evidence type="ECO:0000256" key="1">
    <source>
        <dbReference type="SAM" id="Coils"/>
    </source>
</evidence>
<dbReference type="RefSeq" id="WP_249313461.1">
    <property type="nucleotide sequence ID" value="NZ_JACRSU010000004.1"/>
</dbReference>